<protein>
    <submittedName>
        <fullName evidence="2">Amino acid adenylation domain-containing protein</fullName>
    </submittedName>
</protein>
<dbReference type="PROSITE" id="PS50075">
    <property type="entry name" value="CARRIER"/>
    <property type="match status" value="1"/>
</dbReference>
<dbReference type="Gene3D" id="3.40.50.1820">
    <property type="entry name" value="alpha/beta hydrolase"/>
    <property type="match status" value="1"/>
</dbReference>
<dbReference type="InterPro" id="IPR009081">
    <property type="entry name" value="PP-bd_ACP"/>
</dbReference>
<organism evidence="2 3">
    <name type="scientific">Nocardia amamiensis</name>
    <dbReference type="NCBI Taxonomy" id="404578"/>
    <lineage>
        <taxon>Bacteria</taxon>
        <taxon>Bacillati</taxon>
        <taxon>Actinomycetota</taxon>
        <taxon>Actinomycetes</taxon>
        <taxon>Mycobacteriales</taxon>
        <taxon>Nocardiaceae</taxon>
        <taxon>Nocardia</taxon>
    </lineage>
</organism>
<dbReference type="PANTHER" id="PTHR45527:SF1">
    <property type="entry name" value="FATTY ACID SYNTHASE"/>
    <property type="match status" value="1"/>
</dbReference>
<dbReference type="InterPro" id="IPR029058">
    <property type="entry name" value="AB_hydrolase_fold"/>
</dbReference>
<dbReference type="InterPro" id="IPR020845">
    <property type="entry name" value="AMP-binding_CS"/>
</dbReference>
<dbReference type="Gene3D" id="3.40.50.12780">
    <property type="entry name" value="N-terminal domain of ligase-like"/>
    <property type="match status" value="1"/>
</dbReference>
<reference evidence="2 3" key="1">
    <citation type="submission" date="2020-10" db="EMBL/GenBank/DDBJ databases">
        <title>Identification of Nocardia species via Next-generation sequencing and recognition of intraspecies genetic diversity.</title>
        <authorList>
            <person name="Li P."/>
            <person name="Li P."/>
            <person name="Lu B."/>
        </authorList>
    </citation>
    <scope>NUCLEOTIDE SEQUENCE [LARGE SCALE GENOMIC DNA]</scope>
    <source>
        <strain evidence="2 3">BJ06-0157</strain>
    </source>
</reference>
<dbReference type="InterPro" id="IPR025110">
    <property type="entry name" value="AMP-bd_C"/>
</dbReference>
<feature type="non-terminal residue" evidence="2">
    <location>
        <position position="1"/>
    </location>
</feature>
<dbReference type="Proteomes" id="UP000702209">
    <property type="component" value="Unassembled WGS sequence"/>
</dbReference>
<evidence type="ECO:0000313" key="2">
    <source>
        <dbReference type="EMBL" id="MBF6303105.1"/>
    </source>
</evidence>
<proteinExistence type="predicted"/>
<dbReference type="InterPro" id="IPR010071">
    <property type="entry name" value="AA_adenyl_dom"/>
</dbReference>
<dbReference type="SUPFAM" id="SSF56801">
    <property type="entry name" value="Acetyl-CoA synthetase-like"/>
    <property type="match status" value="1"/>
</dbReference>
<evidence type="ECO:0000313" key="3">
    <source>
        <dbReference type="Proteomes" id="UP000702209"/>
    </source>
</evidence>
<dbReference type="InterPro" id="IPR042099">
    <property type="entry name" value="ANL_N_sf"/>
</dbReference>
<dbReference type="PROSITE" id="PS00455">
    <property type="entry name" value="AMP_BINDING"/>
    <property type="match status" value="1"/>
</dbReference>
<dbReference type="RefSeq" id="WP_195134271.1">
    <property type="nucleotide sequence ID" value="NZ_JADLQX010000163.1"/>
</dbReference>
<dbReference type="Pfam" id="PF00501">
    <property type="entry name" value="AMP-binding"/>
    <property type="match status" value="1"/>
</dbReference>
<dbReference type="InterPro" id="IPR045851">
    <property type="entry name" value="AMP-bd_C_sf"/>
</dbReference>
<name>A0ABS0D2N0_9NOCA</name>
<comment type="caution">
    <text evidence="2">The sequence shown here is derived from an EMBL/GenBank/DDBJ whole genome shotgun (WGS) entry which is preliminary data.</text>
</comment>
<feature type="non-terminal residue" evidence="2">
    <location>
        <position position="393"/>
    </location>
</feature>
<feature type="domain" description="Carrier" evidence="1">
    <location>
        <begin position="361"/>
        <end position="393"/>
    </location>
</feature>
<accession>A0ABS0D2N0</accession>
<gene>
    <name evidence="2" type="ORF">IU459_37255</name>
</gene>
<dbReference type="Gene3D" id="3.30.300.30">
    <property type="match status" value="1"/>
</dbReference>
<evidence type="ECO:0000259" key="1">
    <source>
        <dbReference type="PROSITE" id="PS50075"/>
    </source>
</evidence>
<dbReference type="NCBIfam" id="TIGR01733">
    <property type="entry name" value="AA-adenyl-dom"/>
    <property type="match status" value="1"/>
</dbReference>
<dbReference type="EMBL" id="JADLQX010000163">
    <property type="protein sequence ID" value="MBF6303105.1"/>
    <property type="molecule type" value="Genomic_DNA"/>
</dbReference>
<dbReference type="InterPro" id="IPR000873">
    <property type="entry name" value="AMP-dep_synth/lig_dom"/>
</dbReference>
<sequence length="393" mass="42171">NTAYVIFTSGSTGVPKGVALTHRATVHQLAWAQGRYRLDGSDVVLHKTPITFDISVWELFWPLQVGARVVIAAADGHRDPRYLAALMEAEAVTTVHFVPSMLAAYLAAVPAPLAVSVRRVFAAGEALPADLVDRFARYGEAELHNWYGPAEAEVVTAWQCDACDGPARGAGVPIGSPVWNTQTLVLDSRLHPVPVGVVGELYLAGVQLARGYHGRPGLTAGGFVACPFGGSGERMYRTGDVVRWRGDGQLEYVGRTDFQVKLRGQRIELGEIEAALRGHERVEQAVVVFHHDPHVGDRLVGYVTGRDVDPAGVSDHLRSRLPSYMVPAAVVVLEGLPVTASGKVDRRALPVPVFAPVVFRAPVTAVEQVVAGVFAEVLGVERVGLDDDFFALG</sequence>
<dbReference type="PANTHER" id="PTHR45527">
    <property type="entry name" value="NONRIBOSOMAL PEPTIDE SYNTHETASE"/>
    <property type="match status" value="1"/>
</dbReference>
<keyword evidence="3" id="KW-1185">Reference proteome</keyword>
<dbReference type="Pfam" id="PF13193">
    <property type="entry name" value="AMP-binding_C"/>
    <property type="match status" value="1"/>
</dbReference>